<name>A0A7W4QCL9_9GAMM</name>
<accession>A0A7W4QCL9</accession>
<proteinExistence type="predicted"/>
<reference evidence="1 2" key="1">
    <citation type="submission" date="2020-08" db="EMBL/GenBank/DDBJ databases">
        <authorList>
            <person name="Kim C.M."/>
        </authorList>
    </citation>
    <scope>NUCLEOTIDE SEQUENCE [LARGE SCALE GENOMIC DNA]</scope>
    <source>
        <strain evidence="1 2">UL070</strain>
    </source>
</reference>
<dbReference type="AlphaFoldDB" id="A0A7W4QCL9"/>
<protein>
    <submittedName>
        <fullName evidence="1">Uncharacterized protein</fullName>
    </submittedName>
</protein>
<comment type="caution">
    <text evidence="1">The sequence shown here is derived from an EMBL/GenBank/DDBJ whole genome shotgun (WGS) entry which is preliminary data.</text>
</comment>
<evidence type="ECO:0000313" key="2">
    <source>
        <dbReference type="Proteomes" id="UP000542720"/>
    </source>
</evidence>
<keyword evidence="2" id="KW-1185">Reference proteome</keyword>
<gene>
    <name evidence="1" type="ORF">H3H51_01025</name>
</gene>
<dbReference type="EMBL" id="JACJUD010000001">
    <property type="protein sequence ID" value="MBB2493578.1"/>
    <property type="molecule type" value="Genomic_DNA"/>
</dbReference>
<evidence type="ECO:0000313" key="1">
    <source>
        <dbReference type="EMBL" id="MBB2493578.1"/>
    </source>
</evidence>
<organism evidence="1 2">
    <name type="scientific">Aquipseudomonas ullengensis</name>
    <dbReference type="NCBI Taxonomy" id="2759166"/>
    <lineage>
        <taxon>Bacteria</taxon>
        <taxon>Pseudomonadati</taxon>
        <taxon>Pseudomonadota</taxon>
        <taxon>Gammaproteobacteria</taxon>
        <taxon>Pseudomonadales</taxon>
        <taxon>Pseudomonadaceae</taxon>
        <taxon>Aquipseudomonas</taxon>
    </lineage>
</organism>
<dbReference type="RefSeq" id="WP_183087160.1">
    <property type="nucleotide sequence ID" value="NZ_JACJUD010000001.1"/>
</dbReference>
<dbReference type="Proteomes" id="UP000542720">
    <property type="component" value="Unassembled WGS sequence"/>
</dbReference>
<sequence>MNEFLSSTPISPGGKGTRVAIFAAGLPEFRRYAGWSRVNVDIDLMKQASATREAQALLRAVLDPAA</sequence>